<dbReference type="Pfam" id="PF04151">
    <property type="entry name" value="PPC"/>
    <property type="match status" value="1"/>
</dbReference>
<dbReference type="Gene3D" id="2.60.40.10">
    <property type="entry name" value="Immunoglobulins"/>
    <property type="match status" value="1"/>
</dbReference>
<dbReference type="NCBIfam" id="TIGR03661">
    <property type="entry name" value="T1SS_VCA0849"/>
    <property type="match status" value="1"/>
</dbReference>
<dbReference type="SUPFAM" id="SSF51120">
    <property type="entry name" value="beta-Roll"/>
    <property type="match status" value="1"/>
</dbReference>
<dbReference type="InterPro" id="IPR036465">
    <property type="entry name" value="vWFA_dom_sf"/>
</dbReference>
<dbReference type="RefSeq" id="WP_380255411.1">
    <property type="nucleotide sequence ID" value="NZ_JBHUII010000013.1"/>
</dbReference>
<dbReference type="NCBIfam" id="TIGR01965">
    <property type="entry name" value="VCBS_repeat"/>
    <property type="match status" value="1"/>
</dbReference>
<evidence type="ECO:0000256" key="1">
    <source>
        <dbReference type="SAM" id="MobiDB-lite"/>
    </source>
</evidence>
<dbReference type="CDD" id="cd00198">
    <property type="entry name" value="vWFA"/>
    <property type="match status" value="2"/>
</dbReference>
<comment type="caution">
    <text evidence="3">The sequence shown here is derived from an EMBL/GenBank/DDBJ whole genome shotgun (WGS) entry which is preliminary data.</text>
</comment>
<feature type="compositionally biased region" description="Polar residues" evidence="1">
    <location>
        <begin position="1120"/>
        <end position="1133"/>
    </location>
</feature>
<feature type="domain" description="VWFA" evidence="2">
    <location>
        <begin position="43"/>
        <end position="265"/>
    </location>
</feature>
<dbReference type="InterPro" id="IPR019960">
    <property type="entry name" value="T1SS_VCA0849"/>
</dbReference>
<dbReference type="InterPro" id="IPR007280">
    <property type="entry name" value="Peptidase_C_arc/bac"/>
</dbReference>
<dbReference type="Gene3D" id="3.40.50.410">
    <property type="entry name" value="von Willebrand factor, type A domain"/>
    <property type="match status" value="2"/>
</dbReference>
<proteinExistence type="predicted"/>
<gene>
    <name evidence="3" type="ORF">ACFSKO_21020</name>
</gene>
<feature type="region of interest" description="Disordered" evidence="1">
    <location>
        <begin position="706"/>
        <end position="740"/>
    </location>
</feature>
<dbReference type="InterPro" id="IPR002035">
    <property type="entry name" value="VWF_A"/>
</dbReference>
<feature type="domain" description="VWFA" evidence="2">
    <location>
        <begin position="779"/>
        <end position="975"/>
    </location>
</feature>
<dbReference type="InterPro" id="IPR013783">
    <property type="entry name" value="Ig-like_fold"/>
</dbReference>
<organism evidence="3 4">
    <name type="scientific">Kiloniella antarctica</name>
    <dbReference type="NCBI Taxonomy" id="1550907"/>
    <lineage>
        <taxon>Bacteria</taxon>
        <taxon>Pseudomonadati</taxon>
        <taxon>Pseudomonadota</taxon>
        <taxon>Alphaproteobacteria</taxon>
        <taxon>Rhodospirillales</taxon>
        <taxon>Kiloniellaceae</taxon>
        <taxon>Kiloniella</taxon>
    </lineage>
</organism>
<name>A0ABW5BT30_9PROT</name>
<sequence length="1499" mass="153003">GDSDTASADIDLGGNLTFKDDGPSAVDDTDCVQVVVGGLPPQNIAFVVDESGSVGRTNYETQIDGVRTFMNSLVTQGDPSELALSLVTFGSDAEDYGTFVYKDDGNGVLDLDDFVRVNNDGTLSSDTLDDTLIVVRADYDNGGSTNYDAGMQSLFGTDSEYMDNPVSGLSGAENRLYFISDGGPNASNTSNSSEIDTDIATAITTNNIQVTGIGVGTSSSVEGGLEDYFLNEGGTDASNPSIPASQYSFVSVPNFADLADVLDGTAGSAPVATGNVVTGTDVAGGDTNVTDGNADTMGADGFGSISWFGATGTTVVGDYGTLTVDADGNYSYALDYTNPAVTGLPLGQTLPETFDYTVTDGDGDTDTATLTLAIKGADHDVTITDLTPQISGGDVVVDEDDLADGSDDTPEPTTVIGDFTISAVDGLGCIIIKGQPAAPYEFTEAELLNSGTINLEVITELGNTLTITGYNPTTGVVSYSYELGDNEAHAPGADALFDNIALTLKDTDGDSVDATLSVQIVDDAPTAVDDGTFAVAEDGSVNINVLVNDTAGADGVDPDTGVSLTTGATKGTVTENADGTFTYLANAGAVGSDSFTYTITDSDGDTSTATVTLEIAADSTPVVTSTSGTVEEAALSDGSNPSSDAESTTGSLTITTGGDALQTVEVQDDSGNWVDVTGGGTVTGEHGDLVVSEDAGSYTWTYTLSDNTLDHSDTSTTDGDSDRGAADTVPDNFGVRVTDNDGDVSSTGTIAINIEDDGPTAVADSVAVDEGSVTLQPQNIGVVMDFSGSVNGTERAAEVDSVKAFAQTLFNGNPNVTISIVAFDDNAGTVGVFTDLASLNAAMDAAKDGTFTDPKDGSYSGGSVTDFEAGIEELFSNSNGAGYSEQPGANNQIFFLSDGNRNDGASTLSSSNVVLDNNGKALLASGAIELTAVAIGSGINTQTFEDFFGTAIVDAPTEVVTSGFAGLADALNGSVNNGGSATGNLLTNDTAGADGFAAVAITQVVHNSVTYEDTDNDGVITIATTKEGGTLEINTATGEYSYTAPSSVDQTEVENFTYTVVDGDGDQSTANLEVTINDLPDPLSAVDDQVITNITSGDIDIPDWVLTQNDGGSSARDISGVSNATGGTTSHDGASDVTTFTLPDIGFGLEYTTVTEAANDAYNNPLNDTRGTAVNLTDRSQWGPVTDGNAVNVKNAALPSILFKGDIDNKDSGNNRDYDYVAVSLLAGEKLILDIDNGRGGNQNVDTWLRLYDASGNELAENDDSAITNGGAGSTDGRDSYLEYTASSDGTYYVRVESYDRNDDGDYDLWLSVDNSGVSTPATGFDYTVADGADSDDASVVISTVDSLTLTGTDDGEILIGGSLADIINAGGGDDILIGGAGANVLTGGTGADTFVLSDTSGVDVVTDFNGSGDDGTGDVLNLHDLLVEVGLDQAAIDGLNDGNINDYVHLDSTAGVTTVSVSSDGNSFTTVATLSGVGDSEIVKVQVDEDHILNMTTF</sequence>
<dbReference type="PROSITE" id="PS50234">
    <property type="entry name" value="VWFA"/>
    <property type="match status" value="2"/>
</dbReference>
<evidence type="ECO:0000313" key="3">
    <source>
        <dbReference type="EMBL" id="MFD2208109.1"/>
    </source>
</evidence>
<feature type="compositionally biased region" description="Polar residues" evidence="1">
    <location>
        <begin position="637"/>
        <end position="646"/>
    </location>
</feature>
<reference evidence="4" key="1">
    <citation type="journal article" date="2019" name="Int. J. Syst. Evol. Microbiol.">
        <title>The Global Catalogue of Microorganisms (GCM) 10K type strain sequencing project: providing services to taxonomists for standard genome sequencing and annotation.</title>
        <authorList>
            <consortium name="The Broad Institute Genomics Platform"/>
            <consortium name="The Broad Institute Genome Sequencing Center for Infectious Disease"/>
            <person name="Wu L."/>
            <person name="Ma J."/>
        </authorList>
    </citation>
    <scope>NUCLEOTIDE SEQUENCE [LARGE SCALE GENOMIC DNA]</scope>
    <source>
        <strain evidence="4">CGMCC 4.7192</strain>
    </source>
</reference>
<dbReference type="Pfam" id="PF13519">
    <property type="entry name" value="VWA_2"/>
    <property type="match status" value="1"/>
</dbReference>
<evidence type="ECO:0000313" key="4">
    <source>
        <dbReference type="Proteomes" id="UP001597294"/>
    </source>
</evidence>
<feature type="non-terminal residue" evidence="3">
    <location>
        <position position="1"/>
    </location>
</feature>
<evidence type="ECO:0000259" key="2">
    <source>
        <dbReference type="PROSITE" id="PS50234"/>
    </source>
</evidence>
<dbReference type="Gene3D" id="2.60.120.380">
    <property type="match status" value="1"/>
</dbReference>
<dbReference type="Gene3D" id="2.60.40.3440">
    <property type="match status" value="1"/>
</dbReference>
<dbReference type="SMART" id="SM00327">
    <property type="entry name" value="VWA"/>
    <property type="match status" value="2"/>
</dbReference>
<dbReference type="Proteomes" id="UP001597294">
    <property type="component" value="Unassembled WGS sequence"/>
</dbReference>
<protein>
    <submittedName>
        <fullName evidence="3">Beta strand repeat-containing protein</fullName>
    </submittedName>
</protein>
<dbReference type="Pfam" id="PF17963">
    <property type="entry name" value="Big_9"/>
    <property type="match status" value="3"/>
</dbReference>
<accession>A0ABW5BT30</accession>
<dbReference type="InterPro" id="IPR011049">
    <property type="entry name" value="Serralysin-like_metalloprot_C"/>
</dbReference>
<dbReference type="EMBL" id="JBHUII010000013">
    <property type="protein sequence ID" value="MFD2208109.1"/>
    <property type="molecule type" value="Genomic_DNA"/>
</dbReference>
<dbReference type="SUPFAM" id="SSF53300">
    <property type="entry name" value="vWA-like"/>
    <property type="match status" value="2"/>
</dbReference>
<dbReference type="InterPro" id="IPR010221">
    <property type="entry name" value="VCBS_dom"/>
</dbReference>
<feature type="region of interest" description="Disordered" evidence="1">
    <location>
        <begin position="1112"/>
        <end position="1133"/>
    </location>
</feature>
<feature type="region of interest" description="Disordered" evidence="1">
    <location>
        <begin position="622"/>
        <end position="652"/>
    </location>
</feature>
<keyword evidence="4" id="KW-1185">Reference proteome</keyword>
<dbReference type="Pfam" id="PF00092">
    <property type="entry name" value="VWA"/>
    <property type="match status" value="1"/>
</dbReference>